<evidence type="ECO:0000259" key="3">
    <source>
        <dbReference type="PROSITE" id="PS50192"/>
    </source>
</evidence>
<dbReference type="AlphaFoldDB" id="A0A7R9LTI2"/>
<dbReference type="GO" id="GO:0008021">
    <property type="term" value="C:synaptic vesicle"/>
    <property type="evidence" value="ECO:0007669"/>
    <property type="project" value="TreeGrafter"/>
</dbReference>
<dbReference type="InterPro" id="IPR045242">
    <property type="entry name" value="Syntaxin"/>
</dbReference>
<dbReference type="GO" id="GO:0006886">
    <property type="term" value="P:intracellular protein transport"/>
    <property type="evidence" value="ECO:0007669"/>
    <property type="project" value="InterPro"/>
</dbReference>
<comment type="subcellular location">
    <subcellularLocation>
        <location evidence="1">Membrane</location>
        <topology evidence="1">Single-pass type IV membrane protein</topology>
    </subcellularLocation>
</comment>
<dbReference type="InterPro" id="IPR000727">
    <property type="entry name" value="T_SNARE_dom"/>
</dbReference>
<dbReference type="EMBL" id="CAJPVJ010002794">
    <property type="protein sequence ID" value="CAG2166796.1"/>
    <property type="molecule type" value="Genomic_DNA"/>
</dbReference>
<dbReference type="Proteomes" id="UP000728032">
    <property type="component" value="Unassembled WGS sequence"/>
</dbReference>
<gene>
    <name evidence="4" type="ORF">ONB1V03_LOCUS6311</name>
</gene>
<evidence type="ECO:0000313" key="5">
    <source>
        <dbReference type="Proteomes" id="UP000728032"/>
    </source>
</evidence>
<feature type="domain" description="T-SNARE coiled-coil homology" evidence="3">
    <location>
        <begin position="11"/>
        <end position="73"/>
    </location>
</feature>
<keyword evidence="5" id="KW-1185">Reference proteome</keyword>
<comment type="similarity">
    <text evidence="2">Belongs to the syntaxin family.</text>
</comment>
<reference evidence="4" key="1">
    <citation type="submission" date="2020-11" db="EMBL/GenBank/DDBJ databases">
        <authorList>
            <person name="Tran Van P."/>
        </authorList>
    </citation>
    <scope>NUCLEOTIDE SEQUENCE</scope>
</reference>
<dbReference type="GO" id="GO:0005484">
    <property type="term" value="F:SNAP receptor activity"/>
    <property type="evidence" value="ECO:0007669"/>
    <property type="project" value="InterPro"/>
</dbReference>
<dbReference type="GO" id="GO:0048278">
    <property type="term" value="P:vesicle docking"/>
    <property type="evidence" value="ECO:0007669"/>
    <property type="project" value="TreeGrafter"/>
</dbReference>
<name>A0A7R9LTI2_9ACAR</name>
<organism evidence="4">
    <name type="scientific">Oppiella nova</name>
    <dbReference type="NCBI Taxonomy" id="334625"/>
    <lineage>
        <taxon>Eukaryota</taxon>
        <taxon>Metazoa</taxon>
        <taxon>Ecdysozoa</taxon>
        <taxon>Arthropoda</taxon>
        <taxon>Chelicerata</taxon>
        <taxon>Arachnida</taxon>
        <taxon>Acari</taxon>
        <taxon>Acariformes</taxon>
        <taxon>Sarcoptiformes</taxon>
        <taxon>Oribatida</taxon>
        <taxon>Brachypylina</taxon>
        <taxon>Oppioidea</taxon>
        <taxon>Oppiidae</taxon>
        <taxon>Oppiella</taxon>
    </lineage>
</organism>
<evidence type="ECO:0000256" key="2">
    <source>
        <dbReference type="ARBA" id="ARBA00009063"/>
    </source>
</evidence>
<dbReference type="EMBL" id="OC917619">
    <property type="protein sequence ID" value="CAD7647563.1"/>
    <property type="molecule type" value="Genomic_DNA"/>
</dbReference>
<dbReference type="GO" id="GO:0031201">
    <property type="term" value="C:SNARE complex"/>
    <property type="evidence" value="ECO:0007669"/>
    <property type="project" value="TreeGrafter"/>
</dbReference>
<dbReference type="OrthoDB" id="6433191at2759"/>
<sequence>MDDLADERNRLESAQQQHEAVRRLESDILDVNKIFQDLAQMVHQQQDLVDHIEANVITAEVEVETGNRELRTAAEYQVNYL</sequence>
<proteinExistence type="inferred from homology"/>
<evidence type="ECO:0000313" key="4">
    <source>
        <dbReference type="EMBL" id="CAD7647563.1"/>
    </source>
</evidence>
<dbReference type="GO" id="GO:0006906">
    <property type="term" value="P:vesicle fusion"/>
    <property type="evidence" value="ECO:0007669"/>
    <property type="project" value="TreeGrafter"/>
</dbReference>
<accession>A0A7R9LTI2</accession>
<dbReference type="SMART" id="SM00397">
    <property type="entry name" value="t_SNARE"/>
    <property type="match status" value="1"/>
</dbReference>
<dbReference type="PANTHER" id="PTHR19957">
    <property type="entry name" value="SYNTAXIN"/>
    <property type="match status" value="1"/>
</dbReference>
<dbReference type="InterPro" id="IPR006012">
    <property type="entry name" value="Syntaxin/epimorphin_CS"/>
</dbReference>
<dbReference type="PANTHER" id="PTHR19957:SF411">
    <property type="entry name" value="LD23667P"/>
    <property type="match status" value="1"/>
</dbReference>
<dbReference type="PROSITE" id="PS00914">
    <property type="entry name" value="SYNTAXIN"/>
    <property type="match status" value="1"/>
</dbReference>
<dbReference type="PROSITE" id="PS50192">
    <property type="entry name" value="T_SNARE"/>
    <property type="match status" value="1"/>
</dbReference>
<dbReference type="GO" id="GO:0000149">
    <property type="term" value="F:SNARE binding"/>
    <property type="evidence" value="ECO:0007669"/>
    <property type="project" value="TreeGrafter"/>
</dbReference>
<evidence type="ECO:0000256" key="1">
    <source>
        <dbReference type="ARBA" id="ARBA00004211"/>
    </source>
</evidence>
<dbReference type="SUPFAM" id="SSF58038">
    <property type="entry name" value="SNARE fusion complex"/>
    <property type="match status" value="1"/>
</dbReference>
<dbReference type="Gene3D" id="1.20.5.110">
    <property type="match status" value="1"/>
</dbReference>
<protein>
    <recommendedName>
        <fullName evidence="3">t-SNARE coiled-coil homology domain-containing protein</fullName>
    </recommendedName>
</protein>